<dbReference type="AlphaFoldDB" id="A0A9D4C8U8"/>
<dbReference type="Gene3D" id="3.30.160.60">
    <property type="entry name" value="Classic Zinc Finger"/>
    <property type="match status" value="1"/>
</dbReference>
<comment type="caution">
    <text evidence="2">The sequence shown here is derived from an EMBL/GenBank/DDBJ whole genome shotgun (WGS) entry which is preliminary data.</text>
</comment>
<name>A0A9D4C8U8_DREPO</name>
<keyword evidence="3" id="KW-1185">Reference proteome</keyword>
<evidence type="ECO:0000313" key="3">
    <source>
        <dbReference type="Proteomes" id="UP000828390"/>
    </source>
</evidence>
<feature type="coiled-coil region" evidence="1">
    <location>
        <begin position="149"/>
        <end position="183"/>
    </location>
</feature>
<keyword evidence="1" id="KW-0175">Coiled coil</keyword>
<reference evidence="2" key="1">
    <citation type="journal article" date="2019" name="bioRxiv">
        <title>The Genome of the Zebra Mussel, Dreissena polymorpha: A Resource for Invasive Species Research.</title>
        <authorList>
            <person name="McCartney M.A."/>
            <person name="Auch B."/>
            <person name="Kono T."/>
            <person name="Mallez S."/>
            <person name="Zhang Y."/>
            <person name="Obille A."/>
            <person name="Becker A."/>
            <person name="Abrahante J.E."/>
            <person name="Garbe J."/>
            <person name="Badalamenti J.P."/>
            <person name="Herman A."/>
            <person name="Mangelson H."/>
            <person name="Liachko I."/>
            <person name="Sullivan S."/>
            <person name="Sone E.D."/>
            <person name="Koren S."/>
            <person name="Silverstein K.A.T."/>
            <person name="Beckman K.B."/>
            <person name="Gohl D.M."/>
        </authorList>
    </citation>
    <scope>NUCLEOTIDE SEQUENCE</scope>
    <source>
        <strain evidence="2">Duluth1</strain>
        <tissue evidence="2">Whole animal</tissue>
    </source>
</reference>
<accession>A0A9D4C8U8</accession>
<dbReference type="InterPro" id="IPR047153">
    <property type="entry name" value="TRIM45/56/19-like"/>
</dbReference>
<protein>
    <recommendedName>
        <fullName evidence="4">B box-type domain-containing protein</fullName>
    </recommendedName>
</protein>
<sequence>MDDAITEITTLKCGTCLFDGVTVEPKHFCVNCLEYLCPACAREHRRHKSLREHTILEGNEFPQDVSLFEEMEKLSYCPKHPNVEVDQHCPSHDVLFCSQCLQKDHGLCERVINVACSLEEISATKNQRELINDLLTKSKAKQTELFKHLEEARINMNAVEIEINSFIQTLKDAVQNIEKILNEKFTNLTQPFKHSVETLSNIVKKASFYEHMQAITSRYGTAKQNVALNFALSVLRKELESNDSIESVCSKQIQFLKINKNNFRDLISELDQCDVILRSKDERASDICSDEESLYEDALDLPATNKRDEATQVEQLMIAHELGPKRPLHRLNVTHDDIRLIKIESQKPEEIQCSIVALHVLPDGRILL</sequence>
<organism evidence="2 3">
    <name type="scientific">Dreissena polymorpha</name>
    <name type="common">Zebra mussel</name>
    <name type="synonym">Mytilus polymorpha</name>
    <dbReference type="NCBI Taxonomy" id="45954"/>
    <lineage>
        <taxon>Eukaryota</taxon>
        <taxon>Metazoa</taxon>
        <taxon>Spiralia</taxon>
        <taxon>Lophotrochozoa</taxon>
        <taxon>Mollusca</taxon>
        <taxon>Bivalvia</taxon>
        <taxon>Autobranchia</taxon>
        <taxon>Heteroconchia</taxon>
        <taxon>Euheterodonta</taxon>
        <taxon>Imparidentia</taxon>
        <taxon>Neoheterodontei</taxon>
        <taxon>Myida</taxon>
        <taxon>Dreissenoidea</taxon>
        <taxon>Dreissenidae</taxon>
        <taxon>Dreissena</taxon>
    </lineage>
</organism>
<evidence type="ECO:0000313" key="2">
    <source>
        <dbReference type="EMBL" id="KAH3719084.1"/>
    </source>
</evidence>
<dbReference type="OrthoDB" id="6132488at2759"/>
<dbReference type="EMBL" id="JAIWYP010000013">
    <property type="protein sequence ID" value="KAH3719084.1"/>
    <property type="molecule type" value="Genomic_DNA"/>
</dbReference>
<reference evidence="2" key="2">
    <citation type="submission" date="2020-11" db="EMBL/GenBank/DDBJ databases">
        <authorList>
            <person name="McCartney M.A."/>
            <person name="Auch B."/>
            <person name="Kono T."/>
            <person name="Mallez S."/>
            <person name="Becker A."/>
            <person name="Gohl D.M."/>
            <person name="Silverstein K.A.T."/>
            <person name="Koren S."/>
            <person name="Bechman K.B."/>
            <person name="Herman A."/>
            <person name="Abrahante J.E."/>
            <person name="Garbe J."/>
        </authorList>
    </citation>
    <scope>NUCLEOTIDE SEQUENCE</scope>
    <source>
        <strain evidence="2">Duluth1</strain>
        <tissue evidence="2">Whole animal</tissue>
    </source>
</reference>
<evidence type="ECO:0000256" key="1">
    <source>
        <dbReference type="SAM" id="Coils"/>
    </source>
</evidence>
<gene>
    <name evidence="2" type="ORF">DPMN_061913</name>
</gene>
<dbReference type="Proteomes" id="UP000828390">
    <property type="component" value="Unassembled WGS sequence"/>
</dbReference>
<proteinExistence type="predicted"/>
<evidence type="ECO:0008006" key="4">
    <source>
        <dbReference type="Google" id="ProtNLM"/>
    </source>
</evidence>
<dbReference type="PANTHER" id="PTHR25462">
    <property type="entry name" value="BONUS, ISOFORM C-RELATED"/>
    <property type="match status" value="1"/>
</dbReference>
<dbReference type="PANTHER" id="PTHR25462:SF296">
    <property type="entry name" value="MEIOTIC P26, ISOFORM F"/>
    <property type="match status" value="1"/>
</dbReference>
<dbReference type="SUPFAM" id="SSF57845">
    <property type="entry name" value="B-box zinc-binding domain"/>
    <property type="match status" value="1"/>
</dbReference>